<dbReference type="InterPro" id="IPR022085">
    <property type="entry name" value="OpdG"/>
</dbReference>
<proteinExistence type="predicted"/>
<comment type="caution">
    <text evidence="1">The sequence shown here is derived from an EMBL/GenBank/DDBJ whole genome shotgun (WGS) entry which is preliminary data.</text>
</comment>
<reference evidence="1 2" key="1">
    <citation type="submission" date="2016-10" db="EMBL/GenBank/DDBJ databases">
        <title>Genome sequence of the ascomycete fungus Penicillium subrubescens.</title>
        <authorList>
            <person name="De Vries R.P."/>
            <person name="Peng M."/>
            <person name="Dilokpimol A."/>
            <person name="Hilden K."/>
            <person name="Makela M.R."/>
            <person name="Grigoriev I."/>
            <person name="Riley R."/>
            <person name="Granchi Z."/>
        </authorList>
    </citation>
    <scope>NUCLEOTIDE SEQUENCE [LARGE SCALE GENOMIC DNA]</scope>
    <source>
        <strain evidence="1 2">CBS 132785</strain>
    </source>
</reference>
<keyword evidence="2" id="KW-1185">Reference proteome</keyword>
<gene>
    <name evidence="1" type="ORF">PENSUB_10563</name>
</gene>
<evidence type="ECO:0000313" key="2">
    <source>
        <dbReference type="Proteomes" id="UP000186955"/>
    </source>
</evidence>
<sequence>MATPSGDEKLDLERVRAEEELKPFEEQLFNILHDLLQPGPIIEAADAAAEINDLFPLNEDDPEAPVDESDPAADPDAFLWSLWGLIIQVMRLVPPQHPDIGEPDPDGISEWINQNSFMARIVGQELLSWDTLIIWMLRDALEDDLPQEQIARDCYISVVSEWITHAGQTIYRQLSDKELSEQQKRVTRGGKLYHGKAGLCAERWEFWKQRVGEISTLVSAELQPIALDAAQRMSEIEELARIAEEMRG</sequence>
<dbReference type="EMBL" id="MNBE01000698">
    <property type="protein sequence ID" value="OKO96388.1"/>
    <property type="molecule type" value="Genomic_DNA"/>
</dbReference>
<dbReference type="PANTHER" id="PTHR38797:SF4">
    <property type="entry name" value="NUCLEAR PORE COMPLEX PROTEIN NUP85"/>
    <property type="match status" value="1"/>
</dbReference>
<dbReference type="AlphaFoldDB" id="A0A1Q5T868"/>
<dbReference type="Proteomes" id="UP000186955">
    <property type="component" value="Unassembled WGS sequence"/>
</dbReference>
<organism evidence="1 2">
    <name type="scientific">Penicillium subrubescens</name>
    <dbReference type="NCBI Taxonomy" id="1316194"/>
    <lineage>
        <taxon>Eukaryota</taxon>
        <taxon>Fungi</taxon>
        <taxon>Dikarya</taxon>
        <taxon>Ascomycota</taxon>
        <taxon>Pezizomycotina</taxon>
        <taxon>Eurotiomycetes</taxon>
        <taxon>Eurotiomycetidae</taxon>
        <taxon>Eurotiales</taxon>
        <taxon>Aspergillaceae</taxon>
        <taxon>Penicillium</taxon>
    </lineage>
</organism>
<protein>
    <submittedName>
        <fullName evidence="1">Uncharacterized protein</fullName>
    </submittedName>
</protein>
<evidence type="ECO:0000313" key="1">
    <source>
        <dbReference type="EMBL" id="OKO96388.1"/>
    </source>
</evidence>
<dbReference type="InterPro" id="IPR053204">
    <property type="entry name" value="Oxopyrrolidines_Biosynth-assoc"/>
</dbReference>
<name>A0A1Q5T868_9EURO</name>
<dbReference type="Pfam" id="PF12311">
    <property type="entry name" value="DUF3632"/>
    <property type="match status" value="1"/>
</dbReference>
<dbReference type="STRING" id="1316194.A0A1Q5T868"/>
<dbReference type="PANTHER" id="PTHR38797">
    <property type="entry name" value="NUCLEAR PORE COMPLEX PROTEIN NUP85-RELATED"/>
    <property type="match status" value="1"/>
</dbReference>
<accession>A0A1Q5T868</accession>